<comment type="caution">
    <text evidence="1">The sequence shown here is derived from an EMBL/GenBank/DDBJ whole genome shotgun (WGS) entry which is preliminary data.</text>
</comment>
<accession>W4LBW4</accession>
<dbReference type="EMBL" id="AZHX01002311">
    <property type="protein sequence ID" value="ETW95482.1"/>
    <property type="molecule type" value="Genomic_DNA"/>
</dbReference>
<protein>
    <submittedName>
        <fullName evidence="1">Uncharacterized protein</fullName>
    </submittedName>
</protein>
<dbReference type="AlphaFoldDB" id="W4LBW4"/>
<sequence length="102" mass="11497">MPMPSPDPLTPQRMFGMTKPFISEMAPPPDLSGPAWWFIFCGNRLLLEERDGELHVPCLDHLDDLGVATGSQHYLGRPPIPGHISIARRLIDLYVDKHGQRQ</sequence>
<reference evidence="1 2" key="1">
    <citation type="journal article" date="2014" name="Nature">
        <title>An environmental bacterial taxon with a large and distinct metabolic repertoire.</title>
        <authorList>
            <person name="Wilson M.C."/>
            <person name="Mori T."/>
            <person name="Ruckert C."/>
            <person name="Uria A.R."/>
            <person name="Helf M.J."/>
            <person name="Takada K."/>
            <person name="Gernert C."/>
            <person name="Steffens U.A."/>
            <person name="Heycke N."/>
            <person name="Schmitt S."/>
            <person name="Rinke C."/>
            <person name="Helfrich E.J."/>
            <person name="Brachmann A.O."/>
            <person name="Gurgui C."/>
            <person name="Wakimoto T."/>
            <person name="Kracht M."/>
            <person name="Crusemann M."/>
            <person name="Hentschel U."/>
            <person name="Abe I."/>
            <person name="Matsunaga S."/>
            <person name="Kalinowski J."/>
            <person name="Takeyama H."/>
            <person name="Piel J."/>
        </authorList>
    </citation>
    <scope>NUCLEOTIDE SEQUENCE [LARGE SCALE GENOMIC DNA]</scope>
    <source>
        <strain evidence="2">TSY2</strain>
    </source>
</reference>
<evidence type="ECO:0000313" key="2">
    <source>
        <dbReference type="Proteomes" id="UP000019140"/>
    </source>
</evidence>
<name>W4LBW4_9BACT</name>
<proteinExistence type="predicted"/>
<organism evidence="1 2">
    <name type="scientific">Candidatus Entotheonella gemina</name>
    <dbReference type="NCBI Taxonomy" id="1429439"/>
    <lineage>
        <taxon>Bacteria</taxon>
        <taxon>Pseudomonadati</taxon>
        <taxon>Nitrospinota/Tectimicrobiota group</taxon>
        <taxon>Candidatus Tectimicrobiota</taxon>
        <taxon>Candidatus Entotheonellia</taxon>
        <taxon>Candidatus Entotheonellales</taxon>
        <taxon>Candidatus Entotheonellaceae</taxon>
        <taxon>Candidatus Entotheonella</taxon>
    </lineage>
</organism>
<dbReference type="Proteomes" id="UP000019140">
    <property type="component" value="Unassembled WGS sequence"/>
</dbReference>
<evidence type="ECO:0000313" key="1">
    <source>
        <dbReference type="EMBL" id="ETW95482.1"/>
    </source>
</evidence>
<gene>
    <name evidence="1" type="ORF">ETSY2_48070</name>
</gene>
<dbReference type="HOGENOM" id="CLU_2272273_0_0_7"/>
<keyword evidence="2" id="KW-1185">Reference proteome</keyword>